<keyword evidence="4 8" id="KW-0450">Lipoyl</keyword>
<dbReference type="Proteomes" id="UP000741360">
    <property type="component" value="Unassembled WGS sequence"/>
</dbReference>
<dbReference type="InterPro" id="IPR045257">
    <property type="entry name" value="E2/Pdx1"/>
</dbReference>
<feature type="domain" description="Lipoyl-binding" evidence="10">
    <location>
        <begin position="2"/>
        <end position="77"/>
    </location>
</feature>
<evidence type="ECO:0000313" key="12">
    <source>
        <dbReference type="EMBL" id="MBI3013923.1"/>
    </source>
</evidence>
<dbReference type="PROSITE" id="PS50968">
    <property type="entry name" value="BIOTINYL_LIPOYL"/>
    <property type="match status" value="1"/>
</dbReference>
<comment type="subunit">
    <text evidence="2">Forms a 24-polypeptide structural core with octahedral symmetry.</text>
</comment>
<dbReference type="PROSITE" id="PS00189">
    <property type="entry name" value="LIPOYL"/>
    <property type="match status" value="1"/>
</dbReference>
<evidence type="ECO:0000259" key="10">
    <source>
        <dbReference type="PROSITE" id="PS50968"/>
    </source>
</evidence>
<proteinExistence type="inferred from homology"/>
<gene>
    <name evidence="12" type="ORF">HYY65_02395</name>
</gene>
<dbReference type="InterPro" id="IPR036625">
    <property type="entry name" value="E3-bd_dom_sf"/>
</dbReference>
<reference evidence="12" key="1">
    <citation type="submission" date="2020-07" db="EMBL/GenBank/DDBJ databases">
        <title>Huge and variable diversity of episymbiotic CPR bacteria and DPANN archaea in groundwater ecosystems.</title>
        <authorList>
            <person name="He C.Y."/>
            <person name="Keren R."/>
            <person name="Whittaker M."/>
            <person name="Farag I.F."/>
            <person name="Doudna J."/>
            <person name="Cate J.H.D."/>
            <person name="Banfield J.F."/>
        </authorList>
    </citation>
    <scope>NUCLEOTIDE SEQUENCE</scope>
    <source>
        <strain evidence="12">NC_groundwater_717_Ag_S-0.2um_59_8</strain>
    </source>
</reference>
<dbReference type="InterPro" id="IPR006257">
    <property type="entry name" value="LAT1"/>
</dbReference>
<dbReference type="Gene3D" id="2.40.50.100">
    <property type="match status" value="1"/>
</dbReference>
<keyword evidence="3 8" id="KW-0808">Transferase</keyword>
<dbReference type="InterPro" id="IPR004167">
    <property type="entry name" value="PSBD"/>
</dbReference>
<evidence type="ECO:0000256" key="3">
    <source>
        <dbReference type="ARBA" id="ARBA00022679"/>
    </source>
</evidence>
<evidence type="ECO:0000256" key="8">
    <source>
        <dbReference type="RuleBase" id="RU361137"/>
    </source>
</evidence>
<comment type="similarity">
    <text evidence="1 8">Belongs to the 2-oxoacid dehydrogenase family.</text>
</comment>
<dbReference type="Pfam" id="PF00198">
    <property type="entry name" value="2-oxoacid_dh"/>
    <property type="match status" value="1"/>
</dbReference>
<feature type="region of interest" description="Disordered" evidence="9">
    <location>
        <begin position="90"/>
        <end position="129"/>
    </location>
</feature>
<dbReference type="AlphaFoldDB" id="A0A932GN20"/>
<evidence type="ECO:0000256" key="7">
    <source>
        <dbReference type="ARBA" id="ARBA00048370"/>
    </source>
</evidence>
<dbReference type="PANTHER" id="PTHR23151">
    <property type="entry name" value="DIHYDROLIPOAMIDE ACETYL/SUCCINYL-TRANSFERASE-RELATED"/>
    <property type="match status" value="1"/>
</dbReference>
<dbReference type="Gene3D" id="4.10.320.10">
    <property type="entry name" value="E3-binding domain"/>
    <property type="match status" value="1"/>
</dbReference>
<dbReference type="EMBL" id="JACPSX010000040">
    <property type="protein sequence ID" value="MBI3013923.1"/>
    <property type="molecule type" value="Genomic_DNA"/>
</dbReference>
<dbReference type="InterPro" id="IPR003016">
    <property type="entry name" value="2-oxoA_DH_lipoyl-BS"/>
</dbReference>
<evidence type="ECO:0000259" key="11">
    <source>
        <dbReference type="PROSITE" id="PS51826"/>
    </source>
</evidence>
<keyword evidence="12" id="KW-0670">Pyruvate</keyword>
<evidence type="ECO:0000256" key="6">
    <source>
        <dbReference type="ARBA" id="ARBA00025211"/>
    </source>
</evidence>
<evidence type="ECO:0000256" key="2">
    <source>
        <dbReference type="ARBA" id="ARBA00011484"/>
    </source>
</evidence>
<evidence type="ECO:0000313" key="13">
    <source>
        <dbReference type="Proteomes" id="UP000741360"/>
    </source>
</evidence>
<dbReference type="FunFam" id="2.40.50.100:FF:000010">
    <property type="entry name" value="Acetyltransferase component of pyruvate dehydrogenase complex"/>
    <property type="match status" value="1"/>
</dbReference>
<dbReference type="InterPro" id="IPR000089">
    <property type="entry name" value="Biotin_lipoyl"/>
</dbReference>
<dbReference type="Pfam" id="PF02817">
    <property type="entry name" value="E3_binding"/>
    <property type="match status" value="1"/>
</dbReference>
<evidence type="ECO:0000256" key="5">
    <source>
        <dbReference type="ARBA" id="ARBA00023315"/>
    </source>
</evidence>
<dbReference type="EC" id="2.3.1.12" evidence="8"/>
<dbReference type="PROSITE" id="PS51826">
    <property type="entry name" value="PSBD"/>
    <property type="match status" value="1"/>
</dbReference>
<dbReference type="NCBIfam" id="TIGR01349">
    <property type="entry name" value="PDHac_trf_mito"/>
    <property type="match status" value="1"/>
</dbReference>
<feature type="domain" description="Peripheral subunit-binding (PSBD)" evidence="11">
    <location>
        <begin position="130"/>
        <end position="167"/>
    </location>
</feature>
<dbReference type="SUPFAM" id="SSF52777">
    <property type="entry name" value="CoA-dependent acyltransferases"/>
    <property type="match status" value="1"/>
</dbReference>
<organism evidence="12 13">
    <name type="scientific">Tectimicrobiota bacterium</name>
    <dbReference type="NCBI Taxonomy" id="2528274"/>
    <lineage>
        <taxon>Bacteria</taxon>
        <taxon>Pseudomonadati</taxon>
        <taxon>Nitrospinota/Tectimicrobiota group</taxon>
        <taxon>Candidatus Tectimicrobiota</taxon>
    </lineage>
</organism>
<accession>A0A932GN20</accession>
<sequence>MASNVVMPKLSDTMESGVILKWVKKEGDAVEAGDILAEVSTDKADMEMEAYVSGVLRKILIPEGKTAKVGEVLAIIGEEGEEISAPLAIAPPAEPPQARKEPAKAPQGAAGARKEVVESPQQEAEVGPIKASPLARKIAAEKGIDLSRIQGSGPGGRIIEKDLEGALAAKPAAKAPPAVAQVPAGPGEYREEDMSLMRKTIARRMTESKTTVPHFYLAMEIDMEAAVHIRKSLNDLHPEAKVSFNDLIVRAVALALRKHPRVNASFRGEKIRWNEAIDVGVAVALEDGLITPIIRRCDTKNLTEIATEMQSLAEKARRKRLRPEEYQGGTFTISNLGMYGVENFSAIINPPEGAVLAVGAILQKPAVWEGEVVARHRMKVTLSCDHRVVDGASGALFLQELKKLLENPVSLLL</sequence>
<dbReference type="PANTHER" id="PTHR23151:SF90">
    <property type="entry name" value="DIHYDROLIPOYLLYSINE-RESIDUE ACETYLTRANSFERASE COMPONENT OF PYRUVATE DEHYDROGENASE COMPLEX, MITOCHONDRIAL-RELATED"/>
    <property type="match status" value="1"/>
</dbReference>
<dbReference type="SUPFAM" id="SSF51230">
    <property type="entry name" value="Single hybrid motif"/>
    <property type="match status" value="1"/>
</dbReference>
<dbReference type="FunFam" id="3.30.559.10:FF:000007">
    <property type="entry name" value="Dihydrolipoamide acetyltransferase component of pyruvate dehydrogenase complex"/>
    <property type="match status" value="1"/>
</dbReference>
<dbReference type="Pfam" id="PF00364">
    <property type="entry name" value="Biotin_lipoyl"/>
    <property type="match status" value="1"/>
</dbReference>
<dbReference type="InterPro" id="IPR023213">
    <property type="entry name" value="CAT-like_dom_sf"/>
</dbReference>
<dbReference type="CDD" id="cd06849">
    <property type="entry name" value="lipoyl_domain"/>
    <property type="match status" value="1"/>
</dbReference>
<name>A0A932GN20_UNCTE</name>
<dbReference type="GO" id="GO:0004742">
    <property type="term" value="F:dihydrolipoyllysine-residue acetyltransferase activity"/>
    <property type="evidence" value="ECO:0007669"/>
    <property type="project" value="UniProtKB-UniRule"/>
</dbReference>
<comment type="caution">
    <text evidence="12">The sequence shown here is derived from an EMBL/GenBank/DDBJ whole genome shotgun (WGS) entry which is preliminary data.</text>
</comment>
<keyword evidence="5 8" id="KW-0012">Acyltransferase</keyword>
<dbReference type="Gene3D" id="3.30.559.10">
    <property type="entry name" value="Chloramphenicol acetyltransferase-like domain"/>
    <property type="match status" value="1"/>
</dbReference>
<comment type="catalytic activity">
    <reaction evidence="7 8">
        <text>N(6)-[(R)-dihydrolipoyl]-L-lysyl-[protein] + acetyl-CoA = N(6)-[(R)-S(8)-acetyldihydrolipoyl]-L-lysyl-[protein] + CoA</text>
        <dbReference type="Rhea" id="RHEA:17017"/>
        <dbReference type="Rhea" id="RHEA-COMP:10475"/>
        <dbReference type="Rhea" id="RHEA-COMP:10478"/>
        <dbReference type="ChEBI" id="CHEBI:57287"/>
        <dbReference type="ChEBI" id="CHEBI:57288"/>
        <dbReference type="ChEBI" id="CHEBI:83100"/>
        <dbReference type="ChEBI" id="CHEBI:83111"/>
        <dbReference type="EC" id="2.3.1.12"/>
    </reaction>
</comment>
<evidence type="ECO:0000256" key="4">
    <source>
        <dbReference type="ARBA" id="ARBA00022823"/>
    </source>
</evidence>
<dbReference type="GO" id="GO:0006086">
    <property type="term" value="P:pyruvate decarboxylation to acetyl-CoA"/>
    <property type="evidence" value="ECO:0007669"/>
    <property type="project" value="InterPro"/>
</dbReference>
<evidence type="ECO:0000256" key="9">
    <source>
        <dbReference type="SAM" id="MobiDB-lite"/>
    </source>
</evidence>
<dbReference type="InterPro" id="IPR001078">
    <property type="entry name" value="2-oxoacid_DH_actylTfrase"/>
</dbReference>
<evidence type="ECO:0000256" key="1">
    <source>
        <dbReference type="ARBA" id="ARBA00007317"/>
    </source>
</evidence>
<comment type="function">
    <text evidence="6">The pyruvate dehydrogenase complex catalyzes the overall conversion of pyruvate to acetyl-CoA and CO(2). It contains multiple copies of three enzymatic components: pyruvate dehydrogenase (E1), dihydrolipoamide acetyltransferase (E2) and lipoamide dehydrogenase (E3).</text>
</comment>
<comment type="cofactor">
    <cofactor evidence="8">
        <name>(R)-lipoate</name>
        <dbReference type="ChEBI" id="CHEBI:83088"/>
    </cofactor>
    <text evidence="8">Binds 1 lipoyl cofactor covalently.</text>
</comment>
<dbReference type="InterPro" id="IPR011053">
    <property type="entry name" value="Single_hybrid_motif"/>
</dbReference>
<dbReference type="GO" id="GO:0045254">
    <property type="term" value="C:pyruvate dehydrogenase complex"/>
    <property type="evidence" value="ECO:0007669"/>
    <property type="project" value="UniProtKB-UniRule"/>
</dbReference>
<dbReference type="SUPFAM" id="SSF47005">
    <property type="entry name" value="Peripheral subunit-binding domain of 2-oxo acid dehydrogenase complex"/>
    <property type="match status" value="1"/>
</dbReference>
<protein>
    <recommendedName>
        <fullName evidence="8">Acetyltransferase component of pyruvate dehydrogenase complex</fullName>
        <ecNumber evidence="8">2.3.1.12</ecNumber>
    </recommendedName>
</protein>